<dbReference type="HOGENOM" id="CLU_016047_0_3_12"/>
<keyword evidence="4 7" id="KW-0812">Transmembrane</keyword>
<evidence type="ECO:0000313" key="10">
    <source>
        <dbReference type="Proteomes" id="UP000005632"/>
    </source>
</evidence>
<dbReference type="CDD" id="cd06261">
    <property type="entry name" value="TM_PBP2"/>
    <property type="match status" value="1"/>
</dbReference>
<evidence type="ECO:0000256" key="5">
    <source>
        <dbReference type="ARBA" id="ARBA00022989"/>
    </source>
</evidence>
<keyword evidence="9" id="KW-0762">Sugar transport</keyword>
<keyword evidence="6 7" id="KW-0472">Membrane</keyword>
<reference evidence="9 10" key="1">
    <citation type="submission" date="2011-11" db="EMBL/GenBank/DDBJ databases">
        <title>Complete sequence of Spirochaeta sp. grapes.</title>
        <authorList>
            <consortium name="US DOE Joint Genome Institute"/>
            <person name="Lucas S."/>
            <person name="Han J."/>
            <person name="Lapidus A."/>
            <person name="Cheng J.-F."/>
            <person name="Goodwin L."/>
            <person name="Pitluck S."/>
            <person name="Peters L."/>
            <person name="Ovchinnikova G."/>
            <person name="Munk A.C."/>
            <person name="Detter J.C."/>
            <person name="Han C."/>
            <person name="Tapia R."/>
            <person name="Land M."/>
            <person name="Hauser L."/>
            <person name="Kyrpides N."/>
            <person name="Ivanova N."/>
            <person name="Pagani I."/>
            <person name="Ritalahtilisa K."/>
            <person name="Loeffler F."/>
            <person name="Woyke T."/>
        </authorList>
    </citation>
    <scope>NUCLEOTIDE SEQUENCE [LARGE SCALE GENOMIC DNA]</scope>
    <source>
        <strain evidence="10">ATCC BAA-1885 / DSM 22778 / Grapes</strain>
    </source>
</reference>
<feature type="transmembrane region" description="Helical" evidence="7">
    <location>
        <begin position="283"/>
        <end position="302"/>
    </location>
</feature>
<dbReference type="PANTHER" id="PTHR43005:SF1">
    <property type="entry name" value="SPERMIDINE_PUTRESCINE TRANSPORT SYSTEM PERMEASE PROTEIN"/>
    <property type="match status" value="1"/>
</dbReference>
<evidence type="ECO:0000256" key="7">
    <source>
        <dbReference type="SAM" id="Phobius"/>
    </source>
</evidence>
<dbReference type="KEGG" id="sgp:SpiGrapes_2360"/>
<organism evidence="9 10">
    <name type="scientific">Sphaerochaeta pleomorpha (strain ATCC BAA-1885 / DSM 22778 / Grapes)</name>
    <dbReference type="NCBI Taxonomy" id="158190"/>
    <lineage>
        <taxon>Bacteria</taxon>
        <taxon>Pseudomonadati</taxon>
        <taxon>Spirochaetota</taxon>
        <taxon>Spirochaetia</taxon>
        <taxon>Spirochaetales</taxon>
        <taxon>Sphaerochaetaceae</taxon>
        <taxon>Sphaerochaeta</taxon>
    </lineage>
</organism>
<dbReference type="Proteomes" id="UP000005632">
    <property type="component" value="Chromosome"/>
</dbReference>
<proteinExistence type="predicted"/>
<feature type="transmembrane region" description="Helical" evidence="7">
    <location>
        <begin position="176"/>
        <end position="197"/>
    </location>
</feature>
<dbReference type="EMBL" id="CP003155">
    <property type="protein sequence ID" value="AEV30134.1"/>
    <property type="molecule type" value="Genomic_DNA"/>
</dbReference>
<evidence type="ECO:0000256" key="2">
    <source>
        <dbReference type="ARBA" id="ARBA00022448"/>
    </source>
</evidence>
<dbReference type="AlphaFoldDB" id="G8QSV2"/>
<feature type="transmembrane region" description="Helical" evidence="7">
    <location>
        <begin position="89"/>
        <end position="115"/>
    </location>
</feature>
<protein>
    <submittedName>
        <fullName evidence="9">Permease component of ABC-type sugar transporter</fullName>
    </submittedName>
</protein>
<dbReference type="eggNOG" id="COG1175">
    <property type="taxonomic scope" value="Bacteria"/>
</dbReference>
<dbReference type="RefSeq" id="WP_014270975.1">
    <property type="nucleotide sequence ID" value="NC_016633.1"/>
</dbReference>
<keyword evidence="10" id="KW-1185">Reference proteome</keyword>
<evidence type="ECO:0000256" key="1">
    <source>
        <dbReference type="ARBA" id="ARBA00004651"/>
    </source>
</evidence>
<dbReference type="InterPro" id="IPR000515">
    <property type="entry name" value="MetI-like"/>
</dbReference>
<evidence type="ECO:0000256" key="6">
    <source>
        <dbReference type="ARBA" id="ARBA00023136"/>
    </source>
</evidence>
<evidence type="ECO:0000256" key="3">
    <source>
        <dbReference type="ARBA" id="ARBA00022475"/>
    </source>
</evidence>
<keyword evidence="2" id="KW-0813">Transport</keyword>
<dbReference type="GO" id="GO:0055085">
    <property type="term" value="P:transmembrane transport"/>
    <property type="evidence" value="ECO:0007669"/>
    <property type="project" value="InterPro"/>
</dbReference>
<evidence type="ECO:0000313" key="9">
    <source>
        <dbReference type="EMBL" id="AEV30134.1"/>
    </source>
</evidence>
<evidence type="ECO:0000256" key="4">
    <source>
        <dbReference type="ARBA" id="ARBA00022692"/>
    </source>
</evidence>
<evidence type="ECO:0000259" key="8">
    <source>
        <dbReference type="PROSITE" id="PS50928"/>
    </source>
</evidence>
<dbReference type="STRING" id="158190.SpiGrapes_2360"/>
<dbReference type="SUPFAM" id="SSF161098">
    <property type="entry name" value="MetI-like"/>
    <property type="match status" value="1"/>
</dbReference>
<dbReference type="Gene3D" id="1.10.3720.10">
    <property type="entry name" value="MetI-like"/>
    <property type="match status" value="1"/>
</dbReference>
<dbReference type="InterPro" id="IPR035906">
    <property type="entry name" value="MetI-like_sf"/>
</dbReference>
<accession>G8QSV2</accession>
<feature type="transmembrane region" description="Helical" evidence="7">
    <location>
        <begin position="33"/>
        <end position="58"/>
    </location>
</feature>
<dbReference type="PANTHER" id="PTHR43005">
    <property type="entry name" value="BLR7065 PROTEIN"/>
    <property type="match status" value="1"/>
</dbReference>
<name>G8QSV2_SPHPG</name>
<keyword evidence="3" id="KW-1003">Cell membrane</keyword>
<dbReference type="PROSITE" id="PS50928">
    <property type="entry name" value="ABC_TM1"/>
    <property type="match status" value="1"/>
</dbReference>
<gene>
    <name evidence="9" type="ordered locus">SpiGrapes_2360</name>
</gene>
<feature type="transmembrane region" description="Helical" evidence="7">
    <location>
        <begin position="235"/>
        <end position="254"/>
    </location>
</feature>
<feature type="domain" description="ABC transmembrane type-1" evidence="8">
    <location>
        <begin position="90"/>
        <end position="301"/>
    </location>
</feature>
<comment type="subcellular location">
    <subcellularLocation>
        <location evidence="1">Cell membrane</location>
        <topology evidence="1">Multi-pass membrane protein</topology>
    </subcellularLocation>
</comment>
<sequence>MEKQNSIQAKQKKILATNLFTKKRSREQTDYRYLIPGIVVVAVMTQVPFLITIIFSFIKWNLSRPDIPKVFAGFSNYWFFIKSSEFWQILWQTIEITGVSLGLCTVFGFLMALLLDNEVPFINIARTLILGPFFVMSTASGVIWKTTIFNTIFGWYGILAQKLNFTPVDWISYHPVGVIILLFVWQWMPFFVLILLAGLQGISKDLIDCMHLDGVNWLQGTFLIKLPLISNQVRVAIMLGLVFLIKEFGLILVTTNGGPGKSSYTLPFYVYYQTVYSNQVGRAGALAVITVALTLVLIRILYKQIKKRSV</sequence>
<keyword evidence="5 7" id="KW-1133">Transmembrane helix</keyword>
<dbReference type="GO" id="GO:0005886">
    <property type="term" value="C:plasma membrane"/>
    <property type="evidence" value="ECO:0007669"/>
    <property type="project" value="UniProtKB-SubCell"/>
</dbReference>
<feature type="transmembrane region" description="Helical" evidence="7">
    <location>
        <begin position="127"/>
        <end position="156"/>
    </location>
</feature>